<feature type="transmembrane region" description="Helical" evidence="2">
    <location>
        <begin position="130"/>
        <end position="149"/>
    </location>
</feature>
<feature type="transmembrane region" description="Helical" evidence="2">
    <location>
        <begin position="90"/>
        <end position="110"/>
    </location>
</feature>
<keyword evidence="2" id="KW-0812">Transmembrane</keyword>
<name>A0ABX1FGD8_9PSEU</name>
<evidence type="ECO:0000256" key="2">
    <source>
        <dbReference type="SAM" id="Phobius"/>
    </source>
</evidence>
<feature type="transmembrane region" description="Helical" evidence="2">
    <location>
        <begin position="49"/>
        <end position="69"/>
    </location>
</feature>
<organism evidence="3 4">
    <name type="scientific">Lentzea indica</name>
    <dbReference type="NCBI Taxonomy" id="2604800"/>
    <lineage>
        <taxon>Bacteria</taxon>
        <taxon>Bacillati</taxon>
        <taxon>Actinomycetota</taxon>
        <taxon>Actinomycetes</taxon>
        <taxon>Pseudonocardiales</taxon>
        <taxon>Pseudonocardiaceae</taxon>
        <taxon>Lentzea</taxon>
    </lineage>
</organism>
<proteinExistence type="predicted"/>
<feature type="region of interest" description="Disordered" evidence="1">
    <location>
        <begin position="279"/>
        <end position="313"/>
    </location>
</feature>
<evidence type="ECO:0000256" key="1">
    <source>
        <dbReference type="SAM" id="MobiDB-lite"/>
    </source>
</evidence>
<dbReference type="EMBL" id="VSRL01000036">
    <property type="protein sequence ID" value="NKE57697.1"/>
    <property type="molecule type" value="Genomic_DNA"/>
</dbReference>
<sequence length="313" mass="34155">MNTFVWLTWRQHRWTILATASLALLAAFTLVSTEGGKVGSMMMAGFYGLLAQLLFGGVISMFWGAPLIARELEERTYFVAWGQDVTPTKWLRGKMLVLGPLAVLLGALVGLGDGFGGPQESWGMFEASPFVQGGYAIFGLALGVFIGLLSRHVVTAMAATLVFYTLARVLPAVLLRDHYLPSKRDIARWESTPVVPHRGLEIGNGFVGADLRPVSVPDKCAELPNPNSCMRNTKTAIGTYVDYQPIERLGLFQFIEFIVFVLLAGVLFAVTFRLLRRGGGWKPSRSHRRIDSVAEPAQTVQSTPDTAAAHAEG</sequence>
<reference evidence="3 4" key="1">
    <citation type="submission" date="2019-08" db="EMBL/GenBank/DDBJ databases">
        <title>Lentzea from Indian Himalayas.</title>
        <authorList>
            <person name="Mandal S."/>
            <person name="Mallick Gupta A."/>
            <person name="Maiti P.K."/>
            <person name="Sarkar J."/>
            <person name="Mandal S."/>
        </authorList>
    </citation>
    <scope>NUCLEOTIDE SEQUENCE [LARGE SCALE GENOMIC DNA]</scope>
    <source>
        <strain evidence="3 4">PSKA42</strain>
    </source>
</reference>
<keyword evidence="4" id="KW-1185">Reference proteome</keyword>
<keyword evidence="2" id="KW-0472">Membrane</keyword>
<gene>
    <name evidence="3" type="ORF">FXN61_12965</name>
</gene>
<dbReference type="Proteomes" id="UP001515943">
    <property type="component" value="Unassembled WGS sequence"/>
</dbReference>
<feature type="transmembrane region" description="Helical" evidence="2">
    <location>
        <begin position="156"/>
        <end position="175"/>
    </location>
</feature>
<evidence type="ECO:0008006" key="5">
    <source>
        <dbReference type="Google" id="ProtNLM"/>
    </source>
</evidence>
<evidence type="ECO:0000313" key="3">
    <source>
        <dbReference type="EMBL" id="NKE57697.1"/>
    </source>
</evidence>
<evidence type="ECO:0000313" key="4">
    <source>
        <dbReference type="Proteomes" id="UP001515943"/>
    </source>
</evidence>
<keyword evidence="2" id="KW-1133">Transmembrane helix</keyword>
<protein>
    <recommendedName>
        <fullName evidence="5">ABC-2 family transporter protein</fullName>
    </recommendedName>
</protein>
<comment type="caution">
    <text evidence="3">The sequence shown here is derived from an EMBL/GenBank/DDBJ whole genome shotgun (WGS) entry which is preliminary data.</text>
</comment>
<dbReference type="RefSeq" id="WP_167973679.1">
    <property type="nucleotide sequence ID" value="NZ_VSRL01000036.1"/>
</dbReference>
<accession>A0ABX1FGD8</accession>
<feature type="transmembrane region" description="Helical" evidence="2">
    <location>
        <begin position="251"/>
        <end position="275"/>
    </location>
</feature>